<dbReference type="AlphaFoldDB" id="A0A8I2Z3Q1"/>
<comment type="function">
    <text evidence="9">Exoribonuclease involved in ribosome biosynthesis. Involved in the processing of ITS1, the internal transcribed spacer localized between the 18S and 5.8S rRNAs.</text>
</comment>
<dbReference type="OrthoDB" id="8191639at2759"/>
<keyword evidence="5" id="KW-0540">Nuclease</keyword>
<evidence type="ECO:0000259" key="11">
    <source>
        <dbReference type="SMART" id="SM00479"/>
    </source>
</evidence>
<evidence type="ECO:0000256" key="7">
    <source>
        <dbReference type="ARBA" id="ARBA00022839"/>
    </source>
</evidence>
<dbReference type="SUPFAM" id="SSF53098">
    <property type="entry name" value="Ribonuclease H-like"/>
    <property type="match status" value="1"/>
</dbReference>
<dbReference type="Gene3D" id="3.30.420.10">
    <property type="entry name" value="Ribonuclease H-like superfamily/Ribonuclease H"/>
    <property type="match status" value="1"/>
</dbReference>
<evidence type="ECO:0000313" key="12">
    <source>
        <dbReference type="EMBL" id="KAG6382187.1"/>
    </source>
</evidence>
<keyword evidence="13" id="KW-1185">Reference proteome</keyword>
<keyword evidence="6" id="KW-0378">Hydrolase</keyword>
<dbReference type="Proteomes" id="UP000683000">
    <property type="component" value="Unassembled WGS sequence"/>
</dbReference>
<dbReference type="GO" id="GO:0000027">
    <property type="term" value="P:ribosomal large subunit assembly"/>
    <property type="evidence" value="ECO:0007669"/>
    <property type="project" value="TreeGrafter"/>
</dbReference>
<evidence type="ECO:0000256" key="10">
    <source>
        <dbReference type="SAM" id="MobiDB-lite"/>
    </source>
</evidence>
<gene>
    <name evidence="12" type="ORF">JVT61DRAFT_837</name>
</gene>
<reference evidence="12" key="1">
    <citation type="submission" date="2021-03" db="EMBL/GenBank/DDBJ databases">
        <title>Evolutionary innovations through gain and loss of genes in the ectomycorrhizal Boletales.</title>
        <authorList>
            <person name="Wu G."/>
            <person name="Miyauchi S."/>
            <person name="Morin E."/>
            <person name="Yang Z.-L."/>
            <person name="Xu J."/>
            <person name="Martin F.M."/>
        </authorList>
    </citation>
    <scope>NUCLEOTIDE SEQUENCE</scope>
    <source>
        <strain evidence="12">BR01</strain>
    </source>
</reference>
<dbReference type="GO" id="GO:0005634">
    <property type="term" value="C:nucleus"/>
    <property type="evidence" value="ECO:0007669"/>
    <property type="project" value="UniProtKB-SubCell"/>
</dbReference>
<comment type="caution">
    <text evidence="12">The sequence shown here is derived from an EMBL/GenBank/DDBJ whole genome shotgun (WGS) entry which is preliminary data.</text>
</comment>
<comment type="subcellular location">
    <subcellularLocation>
        <location evidence="1">Nucleus</location>
    </subcellularLocation>
</comment>
<evidence type="ECO:0000256" key="5">
    <source>
        <dbReference type="ARBA" id="ARBA00022722"/>
    </source>
</evidence>
<evidence type="ECO:0000256" key="4">
    <source>
        <dbReference type="ARBA" id="ARBA00022552"/>
    </source>
</evidence>
<evidence type="ECO:0000256" key="1">
    <source>
        <dbReference type="ARBA" id="ARBA00004123"/>
    </source>
</evidence>
<sequence length="290" mass="33498">MAQKRSWRAERVFRRDICVSSWNFISTTETRRARQPQPRHRSRDQRGEEWESIAALRRMVLGKVAYETSPGKYLALDCEMVGVGIEGNESSLARVSIVNYTGAVILDVFVRQREKVVDYRTQWSGVRSTDLAGSAKTFKEVQQTVADLIKDRILVGHAIYNDLKALLLSHPSPQIRDTQSLAYKHRIVKSRRPALRVLVKQELGIVIQGGEHSSVTDARATMALFRLYKKQWESHLDYPTPSLIRNRKTRSTTIARAKPLHFPDRRHPSRMARNGDTQNRSSPMMWMWMR</sequence>
<name>A0A8I2Z3Q1_9AGAM</name>
<dbReference type="InterPro" id="IPR037431">
    <property type="entry name" value="REX4_DEDDh_dom"/>
</dbReference>
<comment type="similarity">
    <text evidence="2">Belongs to the REXO4 family.</text>
</comment>
<protein>
    <recommendedName>
        <fullName evidence="3">RNA exonuclease 4</fullName>
    </recommendedName>
</protein>
<accession>A0A8I2Z3Q1</accession>
<dbReference type="PANTHER" id="PTHR12801:SF45">
    <property type="entry name" value="RNA EXONUCLEASE 4"/>
    <property type="match status" value="1"/>
</dbReference>
<dbReference type="GO" id="GO:0003676">
    <property type="term" value="F:nucleic acid binding"/>
    <property type="evidence" value="ECO:0007669"/>
    <property type="project" value="InterPro"/>
</dbReference>
<dbReference type="SMART" id="SM00479">
    <property type="entry name" value="EXOIII"/>
    <property type="match status" value="1"/>
</dbReference>
<evidence type="ECO:0000256" key="9">
    <source>
        <dbReference type="ARBA" id="ARBA00025599"/>
    </source>
</evidence>
<dbReference type="FunFam" id="3.30.420.10:FF:000007">
    <property type="entry name" value="Interferon-stimulated exonuclease gene 20"/>
    <property type="match status" value="1"/>
</dbReference>
<evidence type="ECO:0000256" key="3">
    <source>
        <dbReference type="ARBA" id="ARBA00016937"/>
    </source>
</evidence>
<proteinExistence type="inferred from homology"/>
<evidence type="ECO:0000313" key="13">
    <source>
        <dbReference type="Proteomes" id="UP000683000"/>
    </source>
</evidence>
<feature type="region of interest" description="Disordered" evidence="10">
    <location>
        <begin position="254"/>
        <end position="282"/>
    </location>
</feature>
<feature type="domain" description="Exonuclease" evidence="11">
    <location>
        <begin position="72"/>
        <end position="234"/>
    </location>
</feature>
<organism evidence="12 13">
    <name type="scientific">Boletus reticuloceps</name>
    <dbReference type="NCBI Taxonomy" id="495285"/>
    <lineage>
        <taxon>Eukaryota</taxon>
        <taxon>Fungi</taxon>
        <taxon>Dikarya</taxon>
        <taxon>Basidiomycota</taxon>
        <taxon>Agaricomycotina</taxon>
        <taxon>Agaricomycetes</taxon>
        <taxon>Agaricomycetidae</taxon>
        <taxon>Boletales</taxon>
        <taxon>Boletineae</taxon>
        <taxon>Boletaceae</taxon>
        <taxon>Boletoideae</taxon>
        <taxon>Boletus</taxon>
    </lineage>
</organism>
<dbReference type="Pfam" id="PF00929">
    <property type="entry name" value="RNase_T"/>
    <property type="match status" value="1"/>
</dbReference>
<dbReference type="InterPro" id="IPR013520">
    <property type="entry name" value="Ribonucl_H"/>
</dbReference>
<dbReference type="GO" id="GO:0006364">
    <property type="term" value="P:rRNA processing"/>
    <property type="evidence" value="ECO:0007669"/>
    <property type="project" value="UniProtKB-KW"/>
</dbReference>
<dbReference type="EMBL" id="JAGFBS010000001">
    <property type="protein sequence ID" value="KAG6382187.1"/>
    <property type="molecule type" value="Genomic_DNA"/>
</dbReference>
<keyword evidence="4" id="KW-0698">rRNA processing</keyword>
<dbReference type="InterPro" id="IPR047021">
    <property type="entry name" value="REXO1/3/4-like"/>
</dbReference>
<dbReference type="InterPro" id="IPR036397">
    <property type="entry name" value="RNaseH_sf"/>
</dbReference>
<evidence type="ECO:0000256" key="6">
    <source>
        <dbReference type="ARBA" id="ARBA00022801"/>
    </source>
</evidence>
<keyword evidence="7" id="KW-0269">Exonuclease</keyword>
<dbReference type="InterPro" id="IPR012337">
    <property type="entry name" value="RNaseH-like_sf"/>
</dbReference>
<keyword evidence="8" id="KW-0539">Nucleus</keyword>
<evidence type="ECO:0000256" key="8">
    <source>
        <dbReference type="ARBA" id="ARBA00023242"/>
    </source>
</evidence>
<evidence type="ECO:0000256" key="2">
    <source>
        <dbReference type="ARBA" id="ARBA00010489"/>
    </source>
</evidence>
<dbReference type="PANTHER" id="PTHR12801">
    <property type="entry name" value="RNA EXONUCLEASE REXO1 / RECO3 FAMILY MEMBER-RELATED"/>
    <property type="match status" value="1"/>
</dbReference>
<dbReference type="GO" id="GO:0008408">
    <property type="term" value="F:3'-5' exonuclease activity"/>
    <property type="evidence" value="ECO:0007669"/>
    <property type="project" value="InterPro"/>
</dbReference>
<dbReference type="CDD" id="cd06144">
    <property type="entry name" value="REX4_like"/>
    <property type="match status" value="1"/>
</dbReference>